<dbReference type="GO" id="GO:0016020">
    <property type="term" value="C:membrane"/>
    <property type="evidence" value="ECO:0007669"/>
    <property type="project" value="UniProtKB-SubCell"/>
</dbReference>
<feature type="transmembrane region" description="Helical" evidence="6">
    <location>
        <begin position="87"/>
        <end position="111"/>
    </location>
</feature>
<evidence type="ECO:0000313" key="8">
    <source>
        <dbReference type="Proteomes" id="UP000001064"/>
    </source>
</evidence>
<organism evidence="7 8">
    <name type="scientific">Dictyostelium purpureum</name>
    <name type="common">Slime mold</name>
    <dbReference type="NCBI Taxonomy" id="5786"/>
    <lineage>
        <taxon>Eukaryota</taxon>
        <taxon>Amoebozoa</taxon>
        <taxon>Evosea</taxon>
        <taxon>Eumycetozoa</taxon>
        <taxon>Dictyostelia</taxon>
        <taxon>Dictyosteliales</taxon>
        <taxon>Dictyosteliaceae</taxon>
        <taxon>Dictyostelium</taxon>
    </lineage>
</organism>
<dbReference type="VEuPathDB" id="AmoebaDB:DICPUDRAFT_52137"/>
<dbReference type="OrthoDB" id="268928at2759"/>
<dbReference type="STRING" id="5786.F0Z776"/>
<evidence type="ECO:0000256" key="6">
    <source>
        <dbReference type="SAM" id="Phobius"/>
    </source>
</evidence>
<protein>
    <recommendedName>
        <fullName evidence="9">Transmembrane protein</fullName>
    </recommendedName>
</protein>
<comment type="subcellular location">
    <subcellularLocation>
        <location evidence="1">Membrane</location>
        <topology evidence="1">Multi-pass membrane protein</topology>
    </subcellularLocation>
</comment>
<feature type="transmembrane region" description="Helical" evidence="6">
    <location>
        <begin position="44"/>
        <end position="66"/>
    </location>
</feature>
<dbReference type="PANTHER" id="PTHR13180">
    <property type="entry name" value="SMALL MEMBRANE PROTEIN-RELATED"/>
    <property type="match status" value="1"/>
</dbReference>
<dbReference type="OMA" id="VHITFVD"/>
<dbReference type="AlphaFoldDB" id="F0Z776"/>
<evidence type="ECO:0000256" key="4">
    <source>
        <dbReference type="ARBA" id="ARBA00022989"/>
    </source>
</evidence>
<evidence type="ECO:0000256" key="1">
    <source>
        <dbReference type="ARBA" id="ARBA00004141"/>
    </source>
</evidence>
<evidence type="ECO:0000256" key="3">
    <source>
        <dbReference type="ARBA" id="ARBA00022692"/>
    </source>
</evidence>
<dbReference type="GeneID" id="10509170"/>
<dbReference type="Pfam" id="PF05255">
    <property type="entry name" value="UPF0220"/>
    <property type="match status" value="1"/>
</dbReference>
<dbReference type="RefSeq" id="XP_003283265.1">
    <property type="nucleotide sequence ID" value="XM_003283217.1"/>
</dbReference>
<name>F0Z776_DICPU</name>
<reference evidence="8" key="1">
    <citation type="journal article" date="2011" name="Genome Biol.">
        <title>Comparative genomics of the social amoebae Dictyostelium discoideum and Dictyostelium purpureum.</title>
        <authorList>
            <consortium name="US DOE Joint Genome Institute (JGI-PGF)"/>
            <person name="Sucgang R."/>
            <person name="Kuo A."/>
            <person name="Tian X."/>
            <person name="Salerno W."/>
            <person name="Parikh A."/>
            <person name="Feasley C.L."/>
            <person name="Dalin E."/>
            <person name="Tu H."/>
            <person name="Huang E."/>
            <person name="Barry K."/>
            <person name="Lindquist E."/>
            <person name="Shapiro H."/>
            <person name="Bruce D."/>
            <person name="Schmutz J."/>
            <person name="Salamov A."/>
            <person name="Fey P."/>
            <person name="Gaudet P."/>
            <person name="Anjard C."/>
            <person name="Babu M.M."/>
            <person name="Basu S."/>
            <person name="Bushmanova Y."/>
            <person name="van der Wel H."/>
            <person name="Katoh-Kurasawa M."/>
            <person name="Dinh C."/>
            <person name="Coutinho P.M."/>
            <person name="Saito T."/>
            <person name="Elias M."/>
            <person name="Schaap P."/>
            <person name="Kay R.R."/>
            <person name="Henrissat B."/>
            <person name="Eichinger L."/>
            <person name="Rivero F."/>
            <person name="Putnam N.H."/>
            <person name="West C.M."/>
            <person name="Loomis W.F."/>
            <person name="Chisholm R.L."/>
            <person name="Shaulsky G."/>
            <person name="Strassmann J.E."/>
            <person name="Queller D.C."/>
            <person name="Kuspa A."/>
            <person name="Grigoriev I.V."/>
        </authorList>
    </citation>
    <scope>NUCLEOTIDE SEQUENCE [LARGE SCALE GENOMIC DNA]</scope>
    <source>
        <strain evidence="8">QSDP1</strain>
    </source>
</reference>
<evidence type="ECO:0000313" key="7">
    <source>
        <dbReference type="EMBL" id="EGC40196.1"/>
    </source>
</evidence>
<accession>F0Z776</accession>
<feature type="transmembrane region" description="Helical" evidence="6">
    <location>
        <begin position="123"/>
        <end position="144"/>
    </location>
</feature>
<evidence type="ECO:0008006" key="9">
    <source>
        <dbReference type="Google" id="ProtNLM"/>
    </source>
</evidence>
<dbReference type="Proteomes" id="UP000001064">
    <property type="component" value="Unassembled WGS sequence"/>
</dbReference>
<comment type="similarity">
    <text evidence="2">Belongs to the UPF0220 family.</text>
</comment>
<evidence type="ECO:0000256" key="5">
    <source>
        <dbReference type="ARBA" id="ARBA00023136"/>
    </source>
</evidence>
<keyword evidence="5 6" id="KW-0472">Membrane</keyword>
<dbReference type="GO" id="GO:0032511">
    <property type="term" value="P:late endosome to vacuole transport via multivesicular body sorting pathway"/>
    <property type="evidence" value="ECO:0000318"/>
    <property type="project" value="GO_Central"/>
</dbReference>
<feature type="transmembrane region" description="Helical" evidence="6">
    <location>
        <begin position="7"/>
        <end position="24"/>
    </location>
</feature>
<dbReference type="eggNOG" id="KOG3393">
    <property type="taxonomic scope" value="Eukaryota"/>
</dbReference>
<keyword evidence="4 6" id="KW-1133">Transmembrane helix</keyword>
<sequence>MQKAIKYLPALAGILFGVAWFFWIDGHVYENTYNRRHPDAEGPRIQWVFYLPGIFSTVGMVMANIVDLSALSNGSFLEDGGATKVRIWLFVSFAINFGCIAAAVWIMAALFMPPHNSISSAQWPGIAITVQNVLIFISSLLLVYKRSRNDDEFQSF</sequence>
<dbReference type="FunCoup" id="F0Z776">
    <property type="interactions" value="479"/>
</dbReference>
<gene>
    <name evidence="7" type="ORF">DICPUDRAFT_52137</name>
</gene>
<proteinExistence type="inferred from homology"/>
<keyword evidence="3 6" id="KW-0812">Transmembrane</keyword>
<dbReference type="InParanoid" id="F0Z776"/>
<dbReference type="KEGG" id="dpp:DICPUDRAFT_52137"/>
<keyword evidence="8" id="KW-1185">Reference proteome</keyword>
<dbReference type="InterPro" id="IPR007919">
    <property type="entry name" value="UPF0220"/>
</dbReference>
<evidence type="ECO:0000256" key="2">
    <source>
        <dbReference type="ARBA" id="ARBA00005335"/>
    </source>
</evidence>
<dbReference type="EMBL" id="GL870945">
    <property type="protein sequence ID" value="EGC40196.1"/>
    <property type="molecule type" value="Genomic_DNA"/>
</dbReference>